<dbReference type="EC" id="2.7.13.3" evidence="2"/>
<accession>A0A379YNI7</accession>
<gene>
    <name evidence="2" type="primary">rssA_3</name>
    <name evidence="2" type="ORF">NCTC10211_02101</name>
</gene>
<evidence type="ECO:0000313" key="3">
    <source>
        <dbReference type="Proteomes" id="UP000254765"/>
    </source>
</evidence>
<keyword evidence="2" id="KW-0808">Transferase</keyword>
<dbReference type="EMBL" id="UGYK01000002">
    <property type="protein sequence ID" value="SUI47381.1"/>
    <property type="molecule type" value="Genomic_DNA"/>
</dbReference>
<keyword evidence="1" id="KW-0812">Transmembrane</keyword>
<evidence type="ECO:0000256" key="1">
    <source>
        <dbReference type="SAM" id="Phobius"/>
    </source>
</evidence>
<keyword evidence="1" id="KW-1133">Transmembrane helix</keyword>
<dbReference type="AlphaFoldDB" id="A0A379YNI7"/>
<keyword evidence="1" id="KW-0472">Membrane</keyword>
<dbReference type="GO" id="GO:0004673">
    <property type="term" value="F:protein histidine kinase activity"/>
    <property type="evidence" value="ECO:0007669"/>
    <property type="project" value="UniProtKB-EC"/>
</dbReference>
<organism evidence="2 3">
    <name type="scientific">Serratia marcescens</name>
    <dbReference type="NCBI Taxonomy" id="615"/>
    <lineage>
        <taxon>Bacteria</taxon>
        <taxon>Pseudomonadati</taxon>
        <taxon>Pseudomonadota</taxon>
        <taxon>Gammaproteobacteria</taxon>
        <taxon>Enterobacterales</taxon>
        <taxon>Yersiniaceae</taxon>
        <taxon>Serratia</taxon>
    </lineage>
</organism>
<name>A0A379YNI7_SERMA</name>
<evidence type="ECO:0000313" key="2">
    <source>
        <dbReference type="EMBL" id="SUI47381.1"/>
    </source>
</evidence>
<sequence>MIGFKSFFMRTIIFQVLAILLLWGLLVAWVKYWYYPDMEKYFDNQQRIVAAGIANILDETGTDNIDYRGIIKTIEGMYIDSINNGMQDEIDYHPLFVVYDRDNRVLLQFANAGRATAPAAFGAVRFRQLRRR</sequence>
<protein>
    <submittedName>
        <fullName evidence="2">Swarming motility regulation sensor protein rssA</fullName>
        <ecNumber evidence="2">2.7.13.3</ecNumber>
    </submittedName>
</protein>
<dbReference type="Proteomes" id="UP000254765">
    <property type="component" value="Unassembled WGS sequence"/>
</dbReference>
<proteinExistence type="predicted"/>
<reference evidence="2 3" key="1">
    <citation type="submission" date="2018-06" db="EMBL/GenBank/DDBJ databases">
        <authorList>
            <consortium name="Pathogen Informatics"/>
            <person name="Doyle S."/>
        </authorList>
    </citation>
    <scope>NUCLEOTIDE SEQUENCE [LARGE SCALE GENOMIC DNA]</scope>
    <source>
        <strain evidence="2 3">NCTC10211</strain>
    </source>
</reference>
<feature type="transmembrane region" description="Helical" evidence="1">
    <location>
        <begin position="12"/>
        <end position="34"/>
    </location>
</feature>